<accession>A0A7X2S7L9</accession>
<proteinExistence type="predicted"/>
<dbReference type="EMBL" id="WMIB01000017">
    <property type="protein sequence ID" value="MTH54686.1"/>
    <property type="molecule type" value="Genomic_DNA"/>
</dbReference>
<reference evidence="1 2" key="1">
    <citation type="journal article" date="2017" name="Int. J. Syst. Evol. Microbiol.">
        <title>Bacillus mangrovi sp. nov., isolated from a sediment sample from a mangrove forest.</title>
        <authorList>
            <person name="Gupta V."/>
            <person name="Singh P.K."/>
            <person name="Korpole S."/>
            <person name="Tanuku N.R.S."/>
            <person name="Pinnaka A.K."/>
        </authorList>
    </citation>
    <scope>NUCLEOTIDE SEQUENCE [LARGE SCALE GENOMIC DNA]</scope>
    <source>
        <strain evidence="1 2">KCTC 33872</strain>
    </source>
</reference>
<dbReference type="OrthoDB" id="2360336at2"/>
<dbReference type="InterPro" id="IPR012873">
    <property type="entry name" value="DUF1672"/>
</dbReference>
<evidence type="ECO:0000313" key="1">
    <source>
        <dbReference type="EMBL" id="MTH54686.1"/>
    </source>
</evidence>
<dbReference type="Pfam" id="PF07901">
    <property type="entry name" value="DUF1672"/>
    <property type="match status" value="1"/>
</dbReference>
<organism evidence="1 2">
    <name type="scientific">Metabacillus mangrovi</name>
    <dbReference type="NCBI Taxonomy" id="1491830"/>
    <lineage>
        <taxon>Bacteria</taxon>
        <taxon>Bacillati</taxon>
        <taxon>Bacillota</taxon>
        <taxon>Bacilli</taxon>
        <taxon>Bacillales</taxon>
        <taxon>Bacillaceae</taxon>
        <taxon>Metabacillus</taxon>
    </lineage>
</organism>
<dbReference type="PROSITE" id="PS51257">
    <property type="entry name" value="PROKAR_LIPOPROTEIN"/>
    <property type="match status" value="1"/>
</dbReference>
<name>A0A7X2S7L9_9BACI</name>
<evidence type="ECO:0000313" key="2">
    <source>
        <dbReference type="Proteomes" id="UP000434639"/>
    </source>
</evidence>
<protein>
    <submittedName>
        <fullName evidence="1">DUF1672 family protein</fullName>
    </submittedName>
</protein>
<gene>
    <name evidence="1" type="ORF">GKZ89_14885</name>
</gene>
<sequence length="307" mass="34404">MMKVTYSFLSVGLSLILLTGGCSFMGGFEDKDKKAAKSSQEQDIYASVQEYTGEGFYLPNSSPVTVELAKKHKDEITKAVEEFFMSNYKTPVTVHNLVGAQDAISVFVESKGEPHFYTLAIVPVNLSDEEVLLDKVAPLEGEIENSIQSGLYGMIYKEGLEQLDDYIEDVQKRFPVTTKQKEAIENTQATGFTKPAYYISNFDQSLEELSDRYIENPMDVKNLIISGDTPSLDPMKINITISLFMNTANEQPRQNIINQISEEIKKNRNLPPGIYNVILNDNQIIKRTGTGVKDNSLKTVDESIIIR</sequence>
<keyword evidence="2" id="KW-1185">Reference proteome</keyword>
<comment type="caution">
    <text evidence="1">The sequence shown here is derived from an EMBL/GenBank/DDBJ whole genome shotgun (WGS) entry which is preliminary data.</text>
</comment>
<dbReference type="AlphaFoldDB" id="A0A7X2S7L9"/>
<dbReference type="Proteomes" id="UP000434639">
    <property type="component" value="Unassembled WGS sequence"/>
</dbReference>